<evidence type="ECO:0000313" key="1">
    <source>
        <dbReference type="EMBL" id="PRP95020.1"/>
    </source>
</evidence>
<dbReference type="SUPFAM" id="SSF55486">
    <property type="entry name" value="Metalloproteases ('zincins'), catalytic domain"/>
    <property type="match status" value="1"/>
</dbReference>
<protein>
    <submittedName>
        <fullName evidence="1">Uncharacterized protein</fullName>
    </submittedName>
</protein>
<dbReference type="EMBL" id="PVNK01000174">
    <property type="protein sequence ID" value="PRP95020.1"/>
    <property type="molecule type" value="Genomic_DNA"/>
</dbReference>
<name>A0A2S9XQK0_9BACT</name>
<keyword evidence="2" id="KW-1185">Reference proteome</keyword>
<sequence length="545" mass="58705">MTRPHLGPALASALALLASCGGETSEPLPEPELTYVHAPGIRLTRMTVNQGVQVELVRGNEVAEASSYNVPLLEGRAMLVRAHYSVHADFEARELLAKLTIESPSEGVDDVVQDSIVEVKGDSVESSLHQTFAWYLEPDMVVDGLRLRVDVYETTPYEPGTEPEPEPAAEGAARVDAPALPWAAWDAALTADPDPMQIHVVLVPIEHHWGDCVSDASVPDAEVEAMRKELEQNNPVQVAKLSVREPLVWTETIGESEAGFSPILTALSMLHVDDEAAPYEYYFGLITTCDGYPSGLLGQAIAIPSEVDPGLGYQRVSAGRYSGDGQAAAETFVHEVGHTQGRRHVRCSGEAGVDPAYPYSGGVTGVWGFGIHDLRLRSPAGSRDYMTYCANEWVSDYGYNQVWPVIETLTEWALEDEAASSGGQGLRAWSVTDFDEILVGALYVDGTIDWWTTRGSISGVMSSTASIAWELDGEHLNMPVWISPRGDDETLNFAAVLPEGELDEALFSLELEGPELEGIELAGGSPGPAIAFDGLHRAPGDATPN</sequence>
<comment type="caution">
    <text evidence="1">The sequence shown here is derived from an EMBL/GenBank/DDBJ whole genome shotgun (WGS) entry which is preliminary data.</text>
</comment>
<organism evidence="1 2">
    <name type="scientific">Enhygromyxa salina</name>
    <dbReference type="NCBI Taxonomy" id="215803"/>
    <lineage>
        <taxon>Bacteria</taxon>
        <taxon>Pseudomonadati</taxon>
        <taxon>Myxococcota</taxon>
        <taxon>Polyangia</taxon>
        <taxon>Nannocystales</taxon>
        <taxon>Nannocystaceae</taxon>
        <taxon>Enhygromyxa</taxon>
    </lineage>
</organism>
<gene>
    <name evidence="1" type="ORF">ENSA5_40180</name>
</gene>
<proteinExistence type="predicted"/>
<dbReference type="Proteomes" id="UP000237968">
    <property type="component" value="Unassembled WGS sequence"/>
</dbReference>
<dbReference type="AlphaFoldDB" id="A0A2S9XQK0"/>
<evidence type="ECO:0000313" key="2">
    <source>
        <dbReference type="Proteomes" id="UP000237968"/>
    </source>
</evidence>
<accession>A0A2S9XQK0</accession>
<reference evidence="1 2" key="1">
    <citation type="submission" date="2018-03" db="EMBL/GenBank/DDBJ databases">
        <title>Draft Genome Sequences of the Obligatory Marine Myxobacteria Enhygromyxa salina SWB005.</title>
        <authorList>
            <person name="Poehlein A."/>
            <person name="Moghaddam J.A."/>
            <person name="Harms H."/>
            <person name="Alanjari M."/>
            <person name="Koenig G.M."/>
            <person name="Daniel R."/>
            <person name="Schaeberle T.F."/>
        </authorList>
    </citation>
    <scope>NUCLEOTIDE SEQUENCE [LARGE SCALE GENOMIC DNA]</scope>
    <source>
        <strain evidence="1 2">SWB005</strain>
    </source>
</reference>
<dbReference type="RefSeq" id="WP_106393315.1">
    <property type="nucleotide sequence ID" value="NZ_PVNK01000174.1"/>
</dbReference>
<dbReference type="Pfam" id="PF10462">
    <property type="entry name" value="Peptidase_M66"/>
    <property type="match status" value="1"/>
</dbReference>
<dbReference type="PROSITE" id="PS51257">
    <property type="entry name" value="PROKAR_LIPOPROTEIN"/>
    <property type="match status" value="1"/>
</dbReference>